<dbReference type="Proteomes" id="UP001303046">
    <property type="component" value="Unassembled WGS sequence"/>
</dbReference>
<dbReference type="PANTHER" id="PTHR24373:SF370">
    <property type="entry name" value="FISH-LIPS, ISOFORM E"/>
    <property type="match status" value="1"/>
</dbReference>
<evidence type="ECO:0000256" key="3">
    <source>
        <dbReference type="ARBA" id="ARBA00022737"/>
    </source>
</evidence>
<evidence type="ECO:0000313" key="4">
    <source>
        <dbReference type="EMBL" id="KAK6726730.1"/>
    </source>
</evidence>
<gene>
    <name evidence="4" type="primary">Necator_chrI.g944</name>
    <name evidence="4" type="ORF">RB195_004820</name>
</gene>
<dbReference type="SMART" id="SM00369">
    <property type="entry name" value="LRR_TYP"/>
    <property type="match status" value="2"/>
</dbReference>
<dbReference type="EMBL" id="JAVFWL010000001">
    <property type="protein sequence ID" value="KAK6726730.1"/>
    <property type="molecule type" value="Genomic_DNA"/>
</dbReference>
<dbReference type="Gene3D" id="3.80.10.10">
    <property type="entry name" value="Ribonuclease Inhibitor"/>
    <property type="match status" value="1"/>
</dbReference>
<keyword evidence="5" id="KW-1185">Reference proteome</keyword>
<dbReference type="InterPro" id="IPR050328">
    <property type="entry name" value="Dev_Immune_Receptor"/>
</dbReference>
<dbReference type="InterPro" id="IPR003591">
    <property type="entry name" value="Leu-rich_rpt_typical-subtyp"/>
</dbReference>
<sequence length="263" mass="29676">MFADDIKMYFSYRPNEQTFAHNTISLAIQRMVPWSRKWDLPLNLSKTVALHFGEALQLKYLDLSGNFITNIEPGSFETLEKLETLIFGEHNYINGTVLDAITSLKSLKTLDLSRADGIFEPPVEIFDSMKELEVLKLSGCSISSLEPGAFASLKNLKQIMVKRKKLKNSELKMQELIIKSIYSNVEMLSIVMFVQALLLEFINVSRVAMLLLLLSALTLLLASEDLVCHPFLSEFSTLRSNKTADLQYIELAVTKSAEALCKL</sequence>
<reference evidence="4 5" key="1">
    <citation type="submission" date="2023-08" db="EMBL/GenBank/DDBJ databases">
        <title>A Necator americanus chromosomal reference genome.</title>
        <authorList>
            <person name="Ilik V."/>
            <person name="Petrzelkova K.J."/>
            <person name="Pardy F."/>
            <person name="Fuh T."/>
            <person name="Niatou-Singa F.S."/>
            <person name="Gouil Q."/>
            <person name="Baker L."/>
            <person name="Ritchie M.E."/>
            <person name="Jex A.R."/>
            <person name="Gazzola D."/>
            <person name="Li H."/>
            <person name="Toshio Fujiwara R."/>
            <person name="Zhan B."/>
            <person name="Aroian R.V."/>
            <person name="Pafco B."/>
            <person name="Schwarz E.M."/>
        </authorList>
    </citation>
    <scope>NUCLEOTIDE SEQUENCE [LARGE SCALE GENOMIC DNA]</scope>
    <source>
        <strain evidence="4 5">Aroian</strain>
        <tissue evidence="4">Whole animal</tissue>
    </source>
</reference>
<evidence type="ECO:0000313" key="5">
    <source>
        <dbReference type="Proteomes" id="UP001303046"/>
    </source>
</evidence>
<keyword evidence="2" id="KW-0732">Signal</keyword>
<dbReference type="PANTHER" id="PTHR24373">
    <property type="entry name" value="SLIT RELATED LEUCINE-RICH REPEAT NEURONAL PROTEIN"/>
    <property type="match status" value="1"/>
</dbReference>
<proteinExistence type="predicted"/>
<evidence type="ECO:0008006" key="6">
    <source>
        <dbReference type="Google" id="ProtNLM"/>
    </source>
</evidence>
<evidence type="ECO:0000256" key="2">
    <source>
        <dbReference type="ARBA" id="ARBA00022729"/>
    </source>
</evidence>
<dbReference type="Pfam" id="PF00560">
    <property type="entry name" value="LRR_1"/>
    <property type="match status" value="1"/>
</dbReference>
<keyword evidence="1" id="KW-0433">Leucine-rich repeat</keyword>
<accession>A0ABR1BLE4</accession>
<comment type="caution">
    <text evidence="4">The sequence shown here is derived from an EMBL/GenBank/DDBJ whole genome shotgun (WGS) entry which is preliminary data.</text>
</comment>
<keyword evidence="3" id="KW-0677">Repeat</keyword>
<protein>
    <recommendedName>
        <fullName evidence="6">Leucine Rich repeat-containing domain protein</fullName>
    </recommendedName>
</protein>
<dbReference type="Pfam" id="PF13855">
    <property type="entry name" value="LRR_8"/>
    <property type="match status" value="1"/>
</dbReference>
<dbReference type="InterPro" id="IPR032675">
    <property type="entry name" value="LRR_dom_sf"/>
</dbReference>
<dbReference type="PROSITE" id="PS51450">
    <property type="entry name" value="LRR"/>
    <property type="match status" value="1"/>
</dbReference>
<dbReference type="SUPFAM" id="SSF52058">
    <property type="entry name" value="L domain-like"/>
    <property type="match status" value="1"/>
</dbReference>
<evidence type="ECO:0000256" key="1">
    <source>
        <dbReference type="ARBA" id="ARBA00022614"/>
    </source>
</evidence>
<name>A0ABR1BLE4_NECAM</name>
<dbReference type="InterPro" id="IPR001611">
    <property type="entry name" value="Leu-rich_rpt"/>
</dbReference>
<organism evidence="4 5">
    <name type="scientific">Necator americanus</name>
    <name type="common">Human hookworm</name>
    <dbReference type="NCBI Taxonomy" id="51031"/>
    <lineage>
        <taxon>Eukaryota</taxon>
        <taxon>Metazoa</taxon>
        <taxon>Ecdysozoa</taxon>
        <taxon>Nematoda</taxon>
        <taxon>Chromadorea</taxon>
        <taxon>Rhabditida</taxon>
        <taxon>Rhabditina</taxon>
        <taxon>Rhabditomorpha</taxon>
        <taxon>Strongyloidea</taxon>
        <taxon>Ancylostomatidae</taxon>
        <taxon>Bunostominae</taxon>
        <taxon>Necator</taxon>
    </lineage>
</organism>